<dbReference type="AlphaFoldDB" id="A0A6M4IU88"/>
<dbReference type="Gene3D" id="3.40.50.970">
    <property type="match status" value="2"/>
</dbReference>
<keyword evidence="6" id="KW-0670">Pyruvate</keyword>
<dbReference type="PANTHER" id="PTHR43257:SF2">
    <property type="entry name" value="PYRUVATE DEHYDROGENASE E1 COMPONENT SUBUNIT BETA"/>
    <property type="match status" value="1"/>
</dbReference>
<organism evidence="6 7">
    <name type="scientific">Gemmatimonas groenlandica</name>
    <dbReference type="NCBI Taxonomy" id="2732249"/>
    <lineage>
        <taxon>Bacteria</taxon>
        <taxon>Pseudomonadati</taxon>
        <taxon>Gemmatimonadota</taxon>
        <taxon>Gemmatimonadia</taxon>
        <taxon>Gemmatimonadales</taxon>
        <taxon>Gemmatimonadaceae</taxon>
        <taxon>Gemmatimonas</taxon>
    </lineage>
</organism>
<evidence type="ECO:0000256" key="4">
    <source>
        <dbReference type="ARBA" id="ARBA00023052"/>
    </source>
</evidence>
<evidence type="ECO:0000256" key="3">
    <source>
        <dbReference type="ARBA" id="ARBA00023002"/>
    </source>
</evidence>
<dbReference type="FunFam" id="3.40.50.920:FF:000001">
    <property type="entry name" value="Pyruvate dehydrogenase E1 beta subunit"/>
    <property type="match status" value="1"/>
</dbReference>
<dbReference type="InterPro" id="IPR001017">
    <property type="entry name" value="DH_E1"/>
</dbReference>
<protein>
    <submittedName>
        <fullName evidence="6">Pyruvate dehydrogenase</fullName>
    </submittedName>
</protein>
<dbReference type="InterPro" id="IPR033248">
    <property type="entry name" value="Transketolase_C"/>
</dbReference>
<proteinExistence type="predicted"/>
<evidence type="ECO:0000256" key="2">
    <source>
        <dbReference type="ARBA" id="ARBA00003906"/>
    </source>
</evidence>
<dbReference type="Pfam" id="PF02779">
    <property type="entry name" value="Transket_pyr"/>
    <property type="match status" value="1"/>
</dbReference>
<dbReference type="Gene3D" id="3.40.50.920">
    <property type="match status" value="1"/>
</dbReference>
<dbReference type="Pfam" id="PF00676">
    <property type="entry name" value="E1_dh"/>
    <property type="match status" value="1"/>
</dbReference>
<dbReference type="KEGG" id="ggr:HKW67_09460"/>
<evidence type="ECO:0000313" key="7">
    <source>
        <dbReference type="Proteomes" id="UP000500938"/>
    </source>
</evidence>
<dbReference type="EMBL" id="CP053085">
    <property type="protein sequence ID" value="QJR35721.1"/>
    <property type="molecule type" value="Genomic_DNA"/>
</dbReference>
<dbReference type="RefSeq" id="WP_171225152.1">
    <property type="nucleotide sequence ID" value="NZ_CP053085.1"/>
</dbReference>
<feature type="domain" description="Transketolase-like pyrimidine-binding" evidence="5">
    <location>
        <begin position="391"/>
        <end position="566"/>
    </location>
</feature>
<accession>A0A6M4IU88</accession>
<dbReference type="SUPFAM" id="SSF52922">
    <property type="entry name" value="TK C-terminal domain-like"/>
    <property type="match status" value="1"/>
</dbReference>
<dbReference type="CDD" id="cd07036">
    <property type="entry name" value="TPP_PYR_E1-PDHc-beta_like"/>
    <property type="match status" value="1"/>
</dbReference>
<comment type="cofactor">
    <cofactor evidence="1">
        <name>thiamine diphosphate</name>
        <dbReference type="ChEBI" id="CHEBI:58937"/>
    </cofactor>
</comment>
<reference evidence="6 7" key="1">
    <citation type="submission" date="2020-05" db="EMBL/GenBank/DDBJ databases">
        <title>Complete genome sequence of Gemmatimonas greenlandica TET16.</title>
        <authorList>
            <person name="Zeng Y."/>
        </authorList>
    </citation>
    <scope>NUCLEOTIDE SEQUENCE [LARGE SCALE GENOMIC DNA]</scope>
    <source>
        <strain evidence="6 7">TET16</strain>
    </source>
</reference>
<dbReference type="PANTHER" id="PTHR43257">
    <property type="entry name" value="PYRUVATE DEHYDROGENASE E1 COMPONENT BETA SUBUNIT"/>
    <property type="match status" value="1"/>
</dbReference>
<keyword evidence="3" id="KW-0560">Oxidoreductase</keyword>
<dbReference type="SUPFAM" id="SSF52518">
    <property type="entry name" value="Thiamin diphosphate-binding fold (THDP-binding)"/>
    <property type="match status" value="2"/>
</dbReference>
<name>A0A6M4IU88_9BACT</name>
<dbReference type="InterPro" id="IPR009014">
    <property type="entry name" value="Transketo_C/PFOR_II"/>
</dbReference>
<dbReference type="Proteomes" id="UP000500938">
    <property type="component" value="Chromosome"/>
</dbReference>
<evidence type="ECO:0000256" key="1">
    <source>
        <dbReference type="ARBA" id="ARBA00001964"/>
    </source>
</evidence>
<dbReference type="InterPro" id="IPR029061">
    <property type="entry name" value="THDP-binding"/>
</dbReference>
<keyword evidence="7" id="KW-1185">Reference proteome</keyword>
<evidence type="ECO:0000313" key="6">
    <source>
        <dbReference type="EMBL" id="QJR35721.1"/>
    </source>
</evidence>
<keyword evidence="4" id="KW-0786">Thiamine pyrophosphate</keyword>
<dbReference type="SMART" id="SM00861">
    <property type="entry name" value="Transket_pyr"/>
    <property type="match status" value="1"/>
</dbReference>
<gene>
    <name evidence="6" type="ORF">HKW67_09460</name>
</gene>
<evidence type="ECO:0000259" key="5">
    <source>
        <dbReference type="SMART" id="SM00861"/>
    </source>
</evidence>
<dbReference type="GO" id="GO:0016624">
    <property type="term" value="F:oxidoreductase activity, acting on the aldehyde or oxo group of donors, disulfide as acceptor"/>
    <property type="evidence" value="ECO:0007669"/>
    <property type="project" value="InterPro"/>
</dbReference>
<dbReference type="Pfam" id="PF02780">
    <property type="entry name" value="Transketolase_C"/>
    <property type="match status" value="1"/>
</dbReference>
<comment type="function">
    <text evidence="2">E1 component of the 2-oxoglutarate dehydrogenase (OGDH) complex which catalyzes the decarboxylation of 2-oxoglutarate, the first step in the conversion of 2-oxoglutarate to succinyl-CoA and CO(2).</text>
</comment>
<sequence>MSAKPAVRPITRASSASLTTPRAGFDWRRIAYNTLVSRSLDEVEESTNKLRNSVPREHLVLYQFSARGHDMAQVILGSLIGGVHDGAGAYYRSRPFLLSVGLSIPDAFGSPLGRAGGFSDGRDIGVVCNLPNRAGCTVLPMSGDVGSQYTPAAGWAQSITYHRDSLGDASYAGCISVALGGDASVATSGFWASLTMATTLKLPMLFYIEDNDLGISVRGDMQTPGGDIARNLASFTNLFIRNGSGTDPHEAAGLLQEAVAHVRSGDGPALVRLTVPRLSSHSGPDNQKGYRTDAEIAADHARDPLPKLHDYLVPAFMSAAEWAELEAEVTRDIAAGLEEARARAIPNPATIAQHVMADESPDVAEAMGGLSRAERAALPSTETQSDDGELLRYAEAIRRTLRHELAVNPKVVVFGEDVGRKGGVHLVTEGLQKQFGNARVFDTSLSEEGIIGRAVALAISGLMPVAEIQFRKYADPATEQLNNTGTMRWRTANRFAAPMVVRMPGGFGKDVGDPWHSLSDEVRFAHAYGWQVAMPSNAADAVGLLRAAMRSPNPTIFFEHRSLLMTGDGSARYPGDDYVVPFGKARVVREGTDLTVVSWSAMVHRCDEAAESFGDRVELIDLRTISPWDREAVLASVRKTGRCLIVHEDNMTAGFGAEIAGVLAQEAFWHLDAPVRRVAPMDIPVPYHTVLLDAVVPGVESIRAEIEALLAV</sequence>
<dbReference type="InterPro" id="IPR005475">
    <property type="entry name" value="Transketolase-like_Pyr-bd"/>
</dbReference>